<dbReference type="EMBL" id="JACXVP010000010">
    <property type="protein sequence ID" value="KAG5580528.1"/>
    <property type="molecule type" value="Genomic_DNA"/>
</dbReference>
<feature type="compositionally biased region" description="Basic and acidic residues" evidence="1">
    <location>
        <begin position="9"/>
        <end position="26"/>
    </location>
</feature>
<evidence type="ECO:0000313" key="3">
    <source>
        <dbReference type="Proteomes" id="UP000824120"/>
    </source>
</evidence>
<feature type="region of interest" description="Disordered" evidence="1">
    <location>
        <begin position="1"/>
        <end position="26"/>
    </location>
</feature>
<accession>A0A9J5X044</accession>
<keyword evidence="3" id="KW-1185">Reference proteome</keyword>
<sequence>MLSDESTELDSKVIHGADEDNHKDSANKSCAAKISNSFLSCSERESTTTNQDANNQEIEALCNEENSNESDIKNEECDKAYKSDEGSITRENSDIPHEKHENEDQVMKKAEKKGHCPLLETG</sequence>
<dbReference type="AlphaFoldDB" id="A0A9J5X044"/>
<feature type="compositionally biased region" description="Basic and acidic residues" evidence="1">
    <location>
        <begin position="70"/>
        <end position="109"/>
    </location>
</feature>
<gene>
    <name evidence="2" type="ORF">H5410_051155</name>
</gene>
<evidence type="ECO:0000256" key="1">
    <source>
        <dbReference type="SAM" id="MobiDB-lite"/>
    </source>
</evidence>
<reference evidence="2 3" key="1">
    <citation type="submission" date="2020-09" db="EMBL/GenBank/DDBJ databases">
        <title>De no assembly of potato wild relative species, Solanum commersonii.</title>
        <authorList>
            <person name="Cho K."/>
        </authorList>
    </citation>
    <scope>NUCLEOTIDE SEQUENCE [LARGE SCALE GENOMIC DNA]</scope>
    <source>
        <strain evidence="2">LZ3.2</strain>
        <tissue evidence="2">Leaf</tissue>
    </source>
</reference>
<protein>
    <submittedName>
        <fullName evidence="2">Uncharacterized protein</fullName>
    </submittedName>
</protein>
<proteinExistence type="predicted"/>
<organism evidence="2 3">
    <name type="scientific">Solanum commersonii</name>
    <name type="common">Commerson's wild potato</name>
    <name type="synonym">Commerson's nightshade</name>
    <dbReference type="NCBI Taxonomy" id="4109"/>
    <lineage>
        <taxon>Eukaryota</taxon>
        <taxon>Viridiplantae</taxon>
        <taxon>Streptophyta</taxon>
        <taxon>Embryophyta</taxon>
        <taxon>Tracheophyta</taxon>
        <taxon>Spermatophyta</taxon>
        <taxon>Magnoliopsida</taxon>
        <taxon>eudicotyledons</taxon>
        <taxon>Gunneridae</taxon>
        <taxon>Pentapetalae</taxon>
        <taxon>asterids</taxon>
        <taxon>lamiids</taxon>
        <taxon>Solanales</taxon>
        <taxon>Solanaceae</taxon>
        <taxon>Solanoideae</taxon>
        <taxon>Solaneae</taxon>
        <taxon>Solanum</taxon>
    </lineage>
</organism>
<comment type="caution">
    <text evidence="2">The sequence shown here is derived from an EMBL/GenBank/DDBJ whole genome shotgun (WGS) entry which is preliminary data.</text>
</comment>
<dbReference type="OrthoDB" id="1282875at2759"/>
<dbReference type="Proteomes" id="UP000824120">
    <property type="component" value="Chromosome 10"/>
</dbReference>
<feature type="region of interest" description="Disordered" evidence="1">
    <location>
        <begin position="62"/>
        <end position="122"/>
    </location>
</feature>
<evidence type="ECO:0000313" key="2">
    <source>
        <dbReference type="EMBL" id="KAG5580528.1"/>
    </source>
</evidence>
<name>A0A9J5X044_SOLCO</name>